<protein>
    <submittedName>
        <fullName evidence="1">Uncharacterized protein</fullName>
    </submittedName>
</protein>
<dbReference type="Proteomes" id="UP000287124">
    <property type="component" value="Unassembled WGS sequence"/>
</dbReference>
<proteinExistence type="predicted"/>
<comment type="caution">
    <text evidence="1">The sequence shown here is derived from an EMBL/GenBank/DDBJ whole genome shotgun (WGS) entry which is preliminary data.</text>
</comment>
<evidence type="ECO:0000313" key="1">
    <source>
        <dbReference type="EMBL" id="RTE83815.1"/>
    </source>
</evidence>
<keyword evidence="2" id="KW-1185">Reference proteome</keyword>
<accession>A0A430M772</accession>
<evidence type="ECO:0000313" key="2">
    <source>
        <dbReference type="Proteomes" id="UP000287124"/>
    </source>
</evidence>
<dbReference type="AlphaFoldDB" id="A0A430M772"/>
<gene>
    <name evidence="1" type="ORF">BHE90_001667</name>
</gene>
<dbReference type="EMBL" id="MIKF01000012">
    <property type="protein sequence ID" value="RTE83815.1"/>
    <property type="molecule type" value="Genomic_DNA"/>
</dbReference>
<organism evidence="1 2">
    <name type="scientific">Fusarium euwallaceae</name>
    <dbReference type="NCBI Taxonomy" id="1147111"/>
    <lineage>
        <taxon>Eukaryota</taxon>
        <taxon>Fungi</taxon>
        <taxon>Dikarya</taxon>
        <taxon>Ascomycota</taxon>
        <taxon>Pezizomycotina</taxon>
        <taxon>Sordariomycetes</taxon>
        <taxon>Hypocreomycetidae</taxon>
        <taxon>Hypocreales</taxon>
        <taxon>Nectriaceae</taxon>
        <taxon>Fusarium</taxon>
        <taxon>Fusarium solani species complex</taxon>
    </lineage>
</organism>
<reference evidence="1 2" key="1">
    <citation type="submission" date="2017-06" db="EMBL/GenBank/DDBJ databases">
        <title>Comparative genomic analysis of Ambrosia Fusariam Clade fungi.</title>
        <authorList>
            <person name="Stajich J.E."/>
            <person name="Carrillo J."/>
            <person name="Kijimoto T."/>
            <person name="Eskalen A."/>
            <person name="O'Donnell K."/>
            <person name="Kasson M."/>
        </authorList>
    </citation>
    <scope>NUCLEOTIDE SEQUENCE [LARGE SCALE GENOMIC DNA]</scope>
    <source>
        <strain evidence="1 2">UCR1854</strain>
    </source>
</reference>
<sequence length="85" mass="9322">MQELACSNWLGCNEARTAAKSLSRGALLEIARALCCALFGSPDWNCPLCWLRLAERLGGPITPKLLANRVQVHHPLASFSFLADR</sequence>
<name>A0A430M772_9HYPO</name>